<dbReference type="Proteomes" id="UP001322138">
    <property type="component" value="Unassembled WGS sequence"/>
</dbReference>
<sequence>MDPNATCTNNRPEVPFIPFLAGLTAWAVVRYALEGIVKRFNPKFDKFLREDIRRRYNFYFSTWLGTIAKVISVVSCTAALASTPAEGDLYGLVRPLNTAEQWCWGCRAVLYIQELPDLSSVPELVIHHILSIVAMCTILAYSAPRRPLYLMWASLWNEFLGNARRLFKLHGVMTPRLAWWMAAVNCFLVWALRITAAIVSIVWTLQSNTYGVCLFVTIGSILVYILYMVQFTTWELGRFRVINLDMTRPARFIIADKWSIHLLGVIMGVGLALTELSALVIYGSSSGYTSSKEELHSIAWVALQAAGAGLLGSYITFPIFRFTIPSAATSQEEGEEPAAPKAALRLSLIGGIISAGSTVVLTPTLEPTVDRAAFLACMGLSLPLMISIFRFGQAFSAPAAASLETNHASLDEKLVDVADEGIATEPGVFPPKMVNAAAHGMLFLGVASALCVSPPPSLLAVKGFSSFVLAMMAGVELGNRCEGRHRRFLHRLFPMLQAGVGIGYQTWCVVVVEGEKKGMFVLGVYLVCFGVVVVMMPIVVRFFEGLWAKGKGKGKKKKKNKGWDLKVVSVGSGLALVAMLVLGEYMGWCSMAGEPVVMAVGQGDKLGEVVKEVVRGKGEGAVGSWGVFASWPMVASVLGATVLPVVMVQAVG</sequence>
<gene>
    <name evidence="2" type="ORF">QC761_406480</name>
</gene>
<evidence type="ECO:0008006" key="4">
    <source>
        <dbReference type="Google" id="ProtNLM"/>
    </source>
</evidence>
<feature type="transmembrane region" description="Helical" evidence="1">
    <location>
        <begin position="518"/>
        <end position="543"/>
    </location>
</feature>
<dbReference type="GeneID" id="87898405"/>
<keyword evidence="3" id="KW-1185">Reference proteome</keyword>
<feature type="transmembrane region" description="Helical" evidence="1">
    <location>
        <begin position="177"/>
        <end position="203"/>
    </location>
</feature>
<keyword evidence="1" id="KW-0472">Membrane</keyword>
<feature type="transmembrane region" description="Helical" evidence="1">
    <location>
        <begin position="124"/>
        <end position="143"/>
    </location>
</feature>
<feature type="transmembrane region" description="Helical" evidence="1">
    <location>
        <begin position="58"/>
        <end position="81"/>
    </location>
</feature>
<feature type="transmembrane region" description="Helical" evidence="1">
    <location>
        <begin position="258"/>
        <end position="282"/>
    </location>
</feature>
<evidence type="ECO:0000256" key="1">
    <source>
        <dbReference type="SAM" id="Phobius"/>
    </source>
</evidence>
<keyword evidence="1" id="KW-0812">Transmembrane</keyword>
<keyword evidence="1" id="KW-1133">Transmembrane helix</keyword>
<organism evidence="2 3">
    <name type="scientific">Podospora bellae-mahoneyi</name>
    <dbReference type="NCBI Taxonomy" id="2093777"/>
    <lineage>
        <taxon>Eukaryota</taxon>
        <taxon>Fungi</taxon>
        <taxon>Dikarya</taxon>
        <taxon>Ascomycota</taxon>
        <taxon>Pezizomycotina</taxon>
        <taxon>Sordariomycetes</taxon>
        <taxon>Sordariomycetidae</taxon>
        <taxon>Sordariales</taxon>
        <taxon>Podosporaceae</taxon>
        <taxon>Podospora</taxon>
    </lineage>
</organism>
<name>A0ABR0FJM3_9PEZI</name>
<protein>
    <recommendedName>
        <fullName evidence="4">Dolichol kinase</fullName>
    </recommendedName>
</protein>
<dbReference type="RefSeq" id="XP_062732609.1">
    <property type="nucleotide sequence ID" value="XM_062878923.1"/>
</dbReference>
<feature type="transmembrane region" description="Helical" evidence="1">
    <location>
        <begin position="492"/>
        <end position="512"/>
    </location>
</feature>
<proteinExistence type="predicted"/>
<reference evidence="2 3" key="1">
    <citation type="journal article" date="2023" name="bioRxiv">
        <title>High-quality genome assemblies of four members of thePodospora anserinaspecies complex.</title>
        <authorList>
            <person name="Ament-Velasquez S.L."/>
            <person name="Vogan A.A."/>
            <person name="Wallerman O."/>
            <person name="Hartmann F."/>
            <person name="Gautier V."/>
            <person name="Silar P."/>
            <person name="Giraud T."/>
            <person name="Johannesson H."/>
        </authorList>
    </citation>
    <scope>NUCLEOTIDE SEQUENCE [LARGE SCALE GENOMIC DNA]</scope>
    <source>
        <strain evidence="2 3">CBS 112042</strain>
    </source>
</reference>
<feature type="transmembrane region" description="Helical" evidence="1">
    <location>
        <begin position="373"/>
        <end position="392"/>
    </location>
</feature>
<comment type="caution">
    <text evidence="2">The sequence shown here is derived from an EMBL/GenBank/DDBJ whole genome shotgun (WGS) entry which is preliminary data.</text>
</comment>
<dbReference type="EMBL" id="JAFFGZ010000006">
    <property type="protein sequence ID" value="KAK4643633.1"/>
    <property type="molecule type" value="Genomic_DNA"/>
</dbReference>
<accession>A0ABR0FJM3</accession>
<feature type="transmembrane region" description="Helical" evidence="1">
    <location>
        <begin position="628"/>
        <end position="651"/>
    </location>
</feature>
<feature type="transmembrane region" description="Helical" evidence="1">
    <location>
        <begin position="342"/>
        <end position="361"/>
    </location>
</feature>
<evidence type="ECO:0000313" key="2">
    <source>
        <dbReference type="EMBL" id="KAK4643633.1"/>
    </source>
</evidence>
<feature type="transmembrane region" description="Helical" evidence="1">
    <location>
        <begin position="563"/>
        <end position="582"/>
    </location>
</feature>
<evidence type="ECO:0000313" key="3">
    <source>
        <dbReference type="Proteomes" id="UP001322138"/>
    </source>
</evidence>
<feature type="transmembrane region" description="Helical" evidence="1">
    <location>
        <begin position="302"/>
        <end position="322"/>
    </location>
</feature>
<feature type="transmembrane region" description="Helical" evidence="1">
    <location>
        <begin position="209"/>
        <end position="229"/>
    </location>
</feature>
<feature type="transmembrane region" description="Helical" evidence="1">
    <location>
        <begin position="16"/>
        <end position="37"/>
    </location>
</feature>